<evidence type="ECO:0000313" key="2">
    <source>
        <dbReference type="Proteomes" id="UP000499080"/>
    </source>
</evidence>
<dbReference type="EMBL" id="BGPR01251243">
    <property type="protein sequence ID" value="GBM42785.1"/>
    <property type="molecule type" value="Genomic_DNA"/>
</dbReference>
<accession>A0A4Y2FQP3</accession>
<dbReference type="Proteomes" id="UP000499080">
    <property type="component" value="Unassembled WGS sequence"/>
</dbReference>
<dbReference type="AlphaFoldDB" id="A0A4Y2FQP3"/>
<organism evidence="1 2">
    <name type="scientific">Araneus ventricosus</name>
    <name type="common">Orbweaver spider</name>
    <name type="synonym">Epeira ventricosa</name>
    <dbReference type="NCBI Taxonomy" id="182803"/>
    <lineage>
        <taxon>Eukaryota</taxon>
        <taxon>Metazoa</taxon>
        <taxon>Ecdysozoa</taxon>
        <taxon>Arthropoda</taxon>
        <taxon>Chelicerata</taxon>
        <taxon>Arachnida</taxon>
        <taxon>Araneae</taxon>
        <taxon>Araneomorphae</taxon>
        <taxon>Entelegynae</taxon>
        <taxon>Araneoidea</taxon>
        <taxon>Araneidae</taxon>
        <taxon>Araneus</taxon>
    </lineage>
</organism>
<evidence type="ECO:0000313" key="1">
    <source>
        <dbReference type="EMBL" id="GBM42785.1"/>
    </source>
</evidence>
<proteinExistence type="predicted"/>
<comment type="caution">
    <text evidence="1">The sequence shown here is derived from an EMBL/GenBank/DDBJ whole genome shotgun (WGS) entry which is preliminary data.</text>
</comment>
<sequence>MKANERASNRWIERKSLFIRSRTKEPDSFVPKRKSLSRSFANDLKRTDQNGERTTLSRILQLNGFSHHYKMMPGNPRPLINVKHKSLSDAKSAIYKQTWKD</sequence>
<protein>
    <submittedName>
        <fullName evidence="1">Uncharacterized protein</fullName>
    </submittedName>
</protein>
<keyword evidence="2" id="KW-1185">Reference proteome</keyword>
<gene>
    <name evidence="1" type="ORF">AVEN_220528_1</name>
</gene>
<reference evidence="1 2" key="1">
    <citation type="journal article" date="2019" name="Sci. Rep.">
        <title>Orb-weaving spider Araneus ventricosus genome elucidates the spidroin gene catalogue.</title>
        <authorList>
            <person name="Kono N."/>
            <person name="Nakamura H."/>
            <person name="Ohtoshi R."/>
            <person name="Moran D.A.P."/>
            <person name="Shinohara A."/>
            <person name="Yoshida Y."/>
            <person name="Fujiwara M."/>
            <person name="Mori M."/>
            <person name="Tomita M."/>
            <person name="Arakawa K."/>
        </authorList>
    </citation>
    <scope>NUCLEOTIDE SEQUENCE [LARGE SCALE GENOMIC DNA]</scope>
</reference>
<name>A0A4Y2FQP3_ARAVE</name>